<keyword evidence="1" id="KW-0732">Signal</keyword>
<dbReference type="InParanoid" id="A0A151ZEY4"/>
<dbReference type="InterPro" id="IPR021837">
    <property type="entry name" value="CfaA/B/C"/>
</dbReference>
<reference evidence="2 3" key="1">
    <citation type="submission" date="2015-12" db="EMBL/GenBank/DDBJ databases">
        <title>Dictyostelia acquired genes for synthesis and detection of signals that induce cell-type specialization by lateral gene transfer from prokaryotes.</title>
        <authorList>
            <person name="Gloeckner G."/>
            <person name="Schaap P."/>
        </authorList>
    </citation>
    <scope>NUCLEOTIDE SEQUENCE [LARGE SCALE GENOMIC DNA]</scope>
    <source>
        <strain evidence="2 3">TK</strain>
    </source>
</reference>
<feature type="signal peptide" evidence="1">
    <location>
        <begin position="1"/>
        <end position="24"/>
    </location>
</feature>
<accession>A0A151ZEY4</accession>
<organism evidence="2 3">
    <name type="scientific">Tieghemostelium lacteum</name>
    <name type="common">Slime mold</name>
    <name type="synonym">Dictyostelium lacteum</name>
    <dbReference type="NCBI Taxonomy" id="361077"/>
    <lineage>
        <taxon>Eukaryota</taxon>
        <taxon>Amoebozoa</taxon>
        <taxon>Evosea</taxon>
        <taxon>Eumycetozoa</taxon>
        <taxon>Dictyostelia</taxon>
        <taxon>Dictyosteliales</taxon>
        <taxon>Raperosteliaceae</taxon>
        <taxon>Tieghemostelium</taxon>
    </lineage>
</organism>
<feature type="chain" id="PRO_5007593231" evidence="1">
    <location>
        <begin position="25"/>
        <end position="186"/>
    </location>
</feature>
<dbReference type="AlphaFoldDB" id="A0A151ZEY4"/>
<evidence type="ECO:0000313" key="2">
    <source>
        <dbReference type="EMBL" id="KYQ92470.1"/>
    </source>
</evidence>
<name>A0A151ZEY4_TIELA</name>
<evidence type="ECO:0000256" key="1">
    <source>
        <dbReference type="SAM" id="SignalP"/>
    </source>
</evidence>
<gene>
    <name evidence="2" type="ORF">DLAC_06454</name>
</gene>
<sequence length="186" mass="21117">MFRYIVTISLLVVLLYCSIGKIEGQWIIEAVYNDDNCMSAPYYALQKSGNCFYGIQIETCDPNENYVQVQNYPYNACSGTPTEYTIATNQCSRNTTTYCQDTYSISQGQFVTETYESYTCNDQNDIFQVSVQPVKTCSASMIALCNTTHVTLRYYADVNCNKFEFENYVSLGCSIQDSYGTNVYCT</sequence>
<protein>
    <submittedName>
        <fullName evidence="2">Uncharacterized protein</fullName>
    </submittedName>
</protein>
<dbReference type="Proteomes" id="UP000076078">
    <property type="component" value="Unassembled WGS sequence"/>
</dbReference>
<keyword evidence="3" id="KW-1185">Reference proteome</keyword>
<dbReference type="Pfam" id="PF11912">
    <property type="entry name" value="CfaA_B_C"/>
    <property type="match status" value="1"/>
</dbReference>
<comment type="caution">
    <text evidence="2">The sequence shown here is derived from an EMBL/GenBank/DDBJ whole genome shotgun (WGS) entry which is preliminary data.</text>
</comment>
<dbReference type="FunCoup" id="A0A151ZEY4">
    <property type="interactions" value="170"/>
</dbReference>
<proteinExistence type="predicted"/>
<evidence type="ECO:0000313" key="3">
    <source>
        <dbReference type="Proteomes" id="UP000076078"/>
    </source>
</evidence>
<dbReference type="EMBL" id="LODT01000029">
    <property type="protein sequence ID" value="KYQ92470.1"/>
    <property type="molecule type" value="Genomic_DNA"/>
</dbReference>